<keyword evidence="3" id="KW-1185">Reference proteome</keyword>
<feature type="region of interest" description="Disordered" evidence="1">
    <location>
        <begin position="26"/>
        <end position="59"/>
    </location>
</feature>
<dbReference type="Pfam" id="PF09580">
    <property type="entry name" value="Spore_YhcN_YlaJ"/>
    <property type="match status" value="1"/>
</dbReference>
<evidence type="ECO:0000313" key="3">
    <source>
        <dbReference type="Proteomes" id="UP000189933"/>
    </source>
</evidence>
<dbReference type="GO" id="GO:0030435">
    <property type="term" value="P:sporulation resulting in formation of a cellular spore"/>
    <property type="evidence" value="ECO:0007669"/>
    <property type="project" value="InterPro"/>
</dbReference>
<accession>A0A1T4R7V6</accession>
<feature type="compositionally biased region" description="Pro residues" evidence="1">
    <location>
        <begin position="28"/>
        <end position="40"/>
    </location>
</feature>
<sequence>MSKRKEIAWLTAVLAATLIWSGGCPARKPAPPTAPAPTPPGTITTPAPTPTPPRTEGPRTQAQAWDAADDIADAVSRIDGVNKASVVVVGNVALIGLDLKAGIEGTKVEAIREKAATTAKRDPRIVNAVVETDPDAVGRIKKIAAGVRQGRPISEFFDQISEFFKRLKPTT</sequence>
<dbReference type="PROSITE" id="PS51257">
    <property type="entry name" value="PROKAR_LIPOPROTEIN"/>
    <property type="match status" value="1"/>
</dbReference>
<dbReference type="InterPro" id="IPR019076">
    <property type="entry name" value="Spore_lipoprot_YhcN/YlaJ-like"/>
</dbReference>
<reference evidence="3" key="1">
    <citation type="submission" date="2017-02" db="EMBL/GenBank/DDBJ databases">
        <authorList>
            <person name="Varghese N."/>
            <person name="Submissions S."/>
        </authorList>
    </citation>
    <scope>NUCLEOTIDE SEQUENCE [LARGE SCALE GENOMIC DNA]</scope>
    <source>
        <strain evidence="3">DSM 16521</strain>
    </source>
</reference>
<proteinExistence type="predicted"/>
<organism evidence="2 3">
    <name type="scientific">Carboxydocella sporoproducens DSM 16521</name>
    <dbReference type="NCBI Taxonomy" id="1121270"/>
    <lineage>
        <taxon>Bacteria</taxon>
        <taxon>Bacillati</taxon>
        <taxon>Bacillota</taxon>
        <taxon>Clostridia</taxon>
        <taxon>Eubacteriales</taxon>
        <taxon>Clostridiales Family XVI. Incertae Sedis</taxon>
        <taxon>Carboxydocella</taxon>
    </lineage>
</organism>
<dbReference type="AlphaFoldDB" id="A0A1T4R7V6"/>
<dbReference type="RefSeq" id="WP_078665997.1">
    <property type="nucleotide sequence ID" value="NZ_FUXM01000026.1"/>
</dbReference>
<gene>
    <name evidence="2" type="ORF">SAMN02745885_01965</name>
</gene>
<dbReference type="InterPro" id="IPR014247">
    <property type="entry name" value="Spore_lipoprot_YhcN/YlaJ"/>
</dbReference>
<keyword evidence="2" id="KW-0449">Lipoprotein</keyword>
<dbReference type="Proteomes" id="UP000189933">
    <property type="component" value="Unassembled WGS sequence"/>
</dbReference>
<protein>
    <submittedName>
        <fullName evidence="2">Sporulation lipoprotein, YhcN/YlaJ family</fullName>
    </submittedName>
</protein>
<name>A0A1T4R7V6_9FIRM</name>
<evidence type="ECO:0000313" key="2">
    <source>
        <dbReference type="EMBL" id="SKA12023.1"/>
    </source>
</evidence>
<dbReference type="NCBIfam" id="TIGR02898">
    <property type="entry name" value="spore_YhcN_YlaJ"/>
    <property type="match status" value="1"/>
</dbReference>
<evidence type="ECO:0000256" key="1">
    <source>
        <dbReference type="SAM" id="MobiDB-lite"/>
    </source>
</evidence>
<dbReference type="EMBL" id="FUXM01000026">
    <property type="protein sequence ID" value="SKA12023.1"/>
    <property type="molecule type" value="Genomic_DNA"/>
</dbReference>
<dbReference type="OrthoDB" id="1707228at2"/>